<feature type="region of interest" description="Disordered" evidence="1">
    <location>
        <begin position="1"/>
        <end position="97"/>
    </location>
</feature>
<dbReference type="AlphaFoldDB" id="A0A0D0BSF9"/>
<dbReference type="Proteomes" id="UP000054485">
    <property type="component" value="Unassembled WGS sequence"/>
</dbReference>
<dbReference type="EMBL" id="KN835165">
    <property type="protein sequence ID" value="KIK45938.1"/>
    <property type="molecule type" value="Genomic_DNA"/>
</dbReference>
<dbReference type="OrthoDB" id="432299at2759"/>
<proteinExistence type="predicted"/>
<name>A0A0D0BSF9_9AGAM</name>
<evidence type="ECO:0000313" key="2">
    <source>
        <dbReference type="EMBL" id="KIK45938.1"/>
    </source>
</evidence>
<keyword evidence="3" id="KW-1185">Reference proteome</keyword>
<organism evidence="2 3">
    <name type="scientific">Suillus luteus UH-Slu-Lm8-n1</name>
    <dbReference type="NCBI Taxonomy" id="930992"/>
    <lineage>
        <taxon>Eukaryota</taxon>
        <taxon>Fungi</taxon>
        <taxon>Dikarya</taxon>
        <taxon>Basidiomycota</taxon>
        <taxon>Agaricomycotina</taxon>
        <taxon>Agaricomycetes</taxon>
        <taxon>Agaricomycetidae</taxon>
        <taxon>Boletales</taxon>
        <taxon>Suillineae</taxon>
        <taxon>Suillaceae</taxon>
        <taxon>Suillus</taxon>
    </lineage>
</organism>
<evidence type="ECO:0000256" key="1">
    <source>
        <dbReference type="SAM" id="MobiDB-lite"/>
    </source>
</evidence>
<reference evidence="3" key="2">
    <citation type="submission" date="2015-01" db="EMBL/GenBank/DDBJ databases">
        <title>Evolutionary Origins and Diversification of the Mycorrhizal Mutualists.</title>
        <authorList>
            <consortium name="DOE Joint Genome Institute"/>
            <consortium name="Mycorrhizal Genomics Consortium"/>
            <person name="Kohler A."/>
            <person name="Kuo A."/>
            <person name="Nagy L.G."/>
            <person name="Floudas D."/>
            <person name="Copeland A."/>
            <person name="Barry K.W."/>
            <person name="Cichocki N."/>
            <person name="Veneault-Fourrey C."/>
            <person name="LaButti K."/>
            <person name="Lindquist E.A."/>
            <person name="Lipzen A."/>
            <person name="Lundell T."/>
            <person name="Morin E."/>
            <person name="Murat C."/>
            <person name="Riley R."/>
            <person name="Ohm R."/>
            <person name="Sun H."/>
            <person name="Tunlid A."/>
            <person name="Henrissat B."/>
            <person name="Grigoriev I.V."/>
            <person name="Hibbett D.S."/>
            <person name="Martin F."/>
        </authorList>
    </citation>
    <scope>NUCLEOTIDE SEQUENCE [LARGE SCALE GENOMIC DNA]</scope>
    <source>
        <strain evidence="3">UH-Slu-Lm8-n1</strain>
    </source>
</reference>
<feature type="compositionally biased region" description="Basic and acidic residues" evidence="1">
    <location>
        <begin position="32"/>
        <end position="43"/>
    </location>
</feature>
<dbReference type="InParanoid" id="A0A0D0BSF9"/>
<protein>
    <submittedName>
        <fullName evidence="2">Uncharacterized protein</fullName>
    </submittedName>
</protein>
<sequence length="435" mass="47351">MSESRKRKVLKGDHCAQPSGSHTSPQTSSLLERMELPPEERSLLNRMDLNEEAALNNDGSSDSVKGWNARNSRSPQHTNTSSDLPSRNPPSTSPAEKFNSALLSSGFEAGVISLLTTGFDMLREPLSESTTTHNGGSASVVERCRQQLAPVLLMSAKSQDSSTTLDITACAAMLTDDRCREFLQQARDMKLQMDALAPQPLAHNPQVVTVDALINKKDLKCSMDRHGESARTTRVWLDSGPRKDSEVTLVDSPIDNRALLPVQDSRQSSVKDFTLPVQQIMEHDEAPSPHYSNPANVQTSTPASVPHQIASSPSIPVEDIEMTTPSVCHSANSGPFSADPQNIATTCSFLDSHPSSSLLKIPTLSRPGTWFGRQGLTRPGILNVDFAVEDPIISAASSSRILIMSFRKEIAWILSSTKSGVWERNGLPKAPSWYN</sequence>
<gene>
    <name evidence="2" type="ORF">CY34DRAFT_105246</name>
</gene>
<dbReference type="STRING" id="930992.A0A0D0BSF9"/>
<accession>A0A0D0BSF9</accession>
<feature type="region of interest" description="Disordered" evidence="1">
    <location>
        <begin position="285"/>
        <end position="310"/>
    </location>
</feature>
<feature type="compositionally biased region" description="Polar residues" evidence="1">
    <location>
        <begin position="290"/>
        <end position="310"/>
    </location>
</feature>
<dbReference type="HOGENOM" id="CLU_630337_0_0_1"/>
<feature type="compositionally biased region" description="Polar residues" evidence="1">
    <location>
        <begin position="57"/>
        <end position="86"/>
    </location>
</feature>
<evidence type="ECO:0000313" key="3">
    <source>
        <dbReference type="Proteomes" id="UP000054485"/>
    </source>
</evidence>
<feature type="compositionally biased region" description="Polar residues" evidence="1">
    <location>
        <begin position="18"/>
        <end position="27"/>
    </location>
</feature>
<reference evidence="2 3" key="1">
    <citation type="submission" date="2014-04" db="EMBL/GenBank/DDBJ databases">
        <authorList>
            <consortium name="DOE Joint Genome Institute"/>
            <person name="Kuo A."/>
            <person name="Ruytinx J."/>
            <person name="Rineau F."/>
            <person name="Colpaert J."/>
            <person name="Kohler A."/>
            <person name="Nagy L.G."/>
            <person name="Floudas D."/>
            <person name="Copeland A."/>
            <person name="Barry K.W."/>
            <person name="Cichocki N."/>
            <person name="Veneault-Fourrey C."/>
            <person name="LaButti K."/>
            <person name="Lindquist E.A."/>
            <person name="Lipzen A."/>
            <person name="Lundell T."/>
            <person name="Morin E."/>
            <person name="Murat C."/>
            <person name="Sun H."/>
            <person name="Tunlid A."/>
            <person name="Henrissat B."/>
            <person name="Grigoriev I.V."/>
            <person name="Hibbett D.S."/>
            <person name="Martin F."/>
            <person name="Nordberg H.P."/>
            <person name="Cantor M.N."/>
            <person name="Hua S.X."/>
        </authorList>
    </citation>
    <scope>NUCLEOTIDE SEQUENCE [LARGE SCALE GENOMIC DNA]</scope>
    <source>
        <strain evidence="2 3">UH-Slu-Lm8-n1</strain>
    </source>
</reference>